<reference evidence="2" key="1">
    <citation type="journal article" date="2015" name="Proc. Natl. Acad. Sci. U.S.A.">
        <title>Genome sequencing of adzuki bean (Vigna angularis) provides insight into high starch and low fat accumulation and domestication.</title>
        <authorList>
            <person name="Yang K."/>
            <person name="Tian Z."/>
            <person name="Chen C."/>
            <person name="Luo L."/>
            <person name="Zhao B."/>
            <person name="Wang Z."/>
            <person name="Yu L."/>
            <person name="Li Y."/>
            <person name="Sun Y."/>
            <person name="Li W."/>
            <person name="Chen Y."/>
            <person name="Li Y."/>
            <person name="Zhang Y."/>
            <person name="Ai D."/>
            <person name="Zhao J."/>
            <person name="Shang C."/>
            <person name="Ma Y."/>
            <person name="Wu B."/>
            <person name="Wang M."/>
            <person name="Gao L."/>
            <person name="Sun D."/>
            <person name="Zhang P."/>
            <person name="Guo F."/>
            <person name="Wang W."/>
            <person name="Li Y."/>
            <person name="Wang J."/>
            <person name="Varshney R.K."/>
            <person name="Wang J."/>
            <person name="Ling H.Q."/>
            <person name="Wan P."/>
        </authorList>
    </citation>
    <scope>NUCLEOTIDE SEQUENCE</scope>
    <source>
        <strain evidence="2">cv. Jingnong 6</strain>
    </source>
</reference>
<evidence type="ECO:0000313" key="2">
    <source>
        <dbReference type="Proteomes" id="UP000053144"/>
    </source>
</evidence>
<name>A0A0L9UCZ8_PHAAN</name>
<dbReference type="Proteomes" id="UP000053144">
    <property type="component" value="Chromosome 4"/>
</dbReference>
<sequence length="133" mass="14817">MNDFPPNLVALSSSRFSKRCAMAVRAAARQRRRCDETAAMVRRDSGATMATVRRDSGDDAAMAEALFSWSGGDAVARTRRRRRKLCDVRKLSRAHLPTSITDPPLLRTLSLFSSVHSSFPPFKTLVPPINRSR</sequence>
<proteinExistence type="predicted"/>
<accession>A0A0L9UCZ8</accession>
<dbReference type="Gramene" id="KOM40571">
    <property type="protein sequence ID" value="KOM40571"/>
    <property type="gene ID" value="LR48_Vigan04g076900"/>
</dbReference>
<dbReference type="EMBL" id="CM003374">
    <property type="protein sequence ID" value="KOM40571.1"/>
    <property type="molecule type" value="Genomic_DNA"/>
</dbReference>
<evidence type="ECO:0000313" key="1">
    <source>
        <dbReference type="EMBL" id="KOM40571.1"/>
    </source>
</evidence>
<dbReference type="AlphaFoldDB" id="A0A0L9UCZ8"/>
<organism evidence="1 2">
    <name type="scientific">Phaseolus angularis</name>
    <name type="common">Azuki bean</name>
    <name type="synonym">Vigna angularis</name>
    <dbReference type="NCBI Taxonomy" id="3914"/>
    <lineage>
        <taxon>Eukaryota</taxon>
        <taxon>Viridiplantae</taxon>
        <taxon>Streptophyta</taxon>
        <taxon>Embryophyta</taxon>
        <taxon>Tracheophyta</taxon>
        <taxon>Spermatophyta</taxon>
        <taxon>Magnoliopsida</taxon>
        <taxon>eudicotyledons</taxon>
        <taxon>Gunneridae</taxon>
        <taxon>Pentapetalae</taxon>
        <taxon>rosids</taxon>
        <taxon>fabids</taxon>
        <taxon>Fabales</taxon>
        <taxon>Fabaceae</taxon>
        <taxon>Papilionoideae</taxon>
        <taxon>50 kb inversion clade</taxon>
        <taxon>NPAAA clade</taxon>
        <taxon>indigoferoid/millettioid clade</taxon>
        <taxon>Phaseoleae</taxon>
        <taxon>Vigna</taxon>
    </lineage>
</organism>
<protein>
    <submittedName>
        <fullName evidence="1">Uncharacterized protein</fullName>
    </submittedName>
</protein>
<gene>
    <name evidence="1" type="ORF">LR48_Vigan04g076900</name>
</gene>